<dbReference type="EC" id="3.2.1.55" evidence="3"/>
<dbReference type="InterPro" id="IPR013780">
    <property type="entry name" value="Glyco_hydro_b"/>
</dbReference>
<dbReference type="InterPro" id="IPR055235">
    <property type="entry name" value="ASD1_cat"/>
</dbReference>
<comment type="similarity">
    <text evidence="2">Belongs to the glycosyl hydrolase 51 family.</text>
</comment>
<dbReference type="Gene3D" id="2.60.40.1180">
    <property type="entry name" value="Golgi alpha-mannosidase II"/>
    <property type="match status" value="1"/>
</dbReference>
<dbReference type="PANTHER" id="PTHR43576">
    <property type="entry name" value="ALPHA-L-ARABINOFURANOSIDASE C-RELATED"/>
    <property type="match status" value="1"/>
</dbReference>
<evidence type="ECO:0000256" key="1">
    <source>
        <dbReference type="ARBA" id="ARBA00001462"/>
    </source>
</evidence>
<keyword evidence="4 8" id="KW-0378">Hydrolase</keyword>
<feature type="domain" description="Alpha-L-arabinofuranosidase C-terminal" evidence="7">
    <location>
        <begin position="293"/>
        <end position="481"/>
    </location>
</feature>
<accession>E0SNU3</accession>
<dbReference type="CAZy" id="GH51">
    <property type="family name" value="Glycoside Hydrolase Family 51"/>
</dbReference>
<dbReference type="InterPro" id="IPR010720">
    <property type="entry name" value="Alpha-L-AF_C"/>
</dbReference>
<evidence type="ECO:0000256" key="2">
    <source>
        <dbReference type="ARBA" id="ARBA00007186"/>
    </source>
</evidence>
<keyword evidence="6 8" id="KW-0326">Glycosidase</keyword>
<evidence type="ECO:0000256" key="5">
    <source>
        <dbReference type="ARBA" id="ARBA00023277"/>
    </source>
</evidence>
<dbReference type="BioCyc" id="IAGG583356:GHAH-1057-MONOMER"/>
<dbReference type="SUPFAM" id="SSF51011">
    <property type="entry name" value="Glycosyl hydrolase domain"/>
    <property type="match status" value="1"/>
</dbReference>
<dbReference type="SUPFAM" id="SSF51445">
    <property type="entry name" value="(Trans)glycosidases"/>
    <property type="match status" value="1"/>
</dbReference>
<dbReference type="Pfam" id="PF22848">
    <property type="entry name" value="ASD1_dom"/>
    <property type="match status" value="1"/>
</dbReference>
<sequence>MFRGSIFVDPFISIGRISRRIYGHFIEHWGRCIYGGIWVGPNSSIPNINGFRKDVIEAVRGIRASIVRWPGGNFSSQYHWLDGIGPRENRPRKLNLAWITKEGAEIEINEFGTDEYIEWVRLIGAEPFIVVNMGNGSPEEAANWVEYCNSSKDTYFARLRVKYGHREPYNVKIWGLGNEQWGWWQVGFTLSGEEYGRRALEFANEMKRVDPSIELVAVGHDEDMEWNIDMLKMLKDYIDYLSIHTYIWPENYSYEDFVATSLLIEDKIRAVYSTIVYAKNRYGIKKDIKIAYDEWNVWYPEARDYPYIQITSVKDAVWTALFLNTLHKYSDHVKIANFAQLVNSIALIIARDDGSLLLTPQYLVFKLYTMHNARDVVKTVVESPSYISEKLGKVVDYIDVSTLREDNILYIYIVNRSRDEEAEIDVHIKNLTPKAVEHLYIAGRSIDDKNTFDNPNNVEIENNKEFSILGNTINVKLKPHSINMLKIYT</sequence>
<reference evidence="8 9" key="1">
    <citation type="journal article" date="2010" name="Stand. Genomic Sci.">
        <title>Complete genome sequence of Ignisphaera aggregans type strain (AQ1.S1).</title>
        <authorList>
            <person name="Goker M."/>
            <person name="Held B."/>
            <person name="Lapidus A."/>
            <person name="Nolan M."/>
            <person name="Spring S."/>
            <person name="Yasawong M."/>
            <person name="Lucas S."/>
            <person name="Glavina Del Rio T."/>
            <person name="Tice H."/>
            <person name="Cheng J.F."/>
            <person name="Goodwin L."/>
            <person name="Tapia R."/>
            <person name="Pitluck S."/>
            <person name="Liolios K."/>
            <person name="Ivanova N."/>
            <person name="Mavromatis K."/>
            <person name="Mikhailova N."/>
            <person name="Pati A."/>
            <person name="Chen A."/>
            <person name="Palaniappan K."/>
            <person name="Brambilla E."/>
            <person name="Land M."/>
            <person name="Hauser L."/>
            <person name="Chang Y.J."/>
            <person name="Jeffries C.D."/>
            <person name="Brettin T."/>
            <person name="Detter J.C."/>
            <person name="Han C."/>
            <person name="Rohde M."/>
            <person name="Sikorski J."/>
            <person name="Woyke T."/>
            <person name="Bristow J."/>
            <person name="Eisen J.A."/>
            <person name="Markowitz V."/>
            <person name="Hugenholtz P."/>
            <person name="Kyrpides N.C."/>
            <person name="Klenk H.P."/>
        </authorList>
    </citation>
    <scope>NUCLEOTIDE SEQUENCE [LARGE SCALE GENOMIC DNA]</scope>
    <source>
        <strain evidence="9">DSM 17230 / JCM 13409 / AQ1.S1</strain>
    </source>
</reference>
<keyword evidence="9" id="KW-1185">Reference proteome</keyword>
<dbReference type="Gene3D" id="3.20.20.80">
    <property type="entry name" value="Glycosidases"/>
    <property type="match status" value="1"/>
</dbReference>
<name>E0SNU3_IGNAA</name>
<evidence type="ECO:0000256" key="6">
    <source>
        <dbReference type="ARBA" id="ARBA00023295"/>
    </source>
</evidence>
<keyword evidence="5" id="KW-0119">Carbohydrate metabolism</keyword>
<dbReference type="AlphaFoldDB" id="E0SNU3"/>
<dbReference type="GO" id="GO:0046373">
    <property type="term" value="P:L-arabinose metabolic process"/>
    <property type="evidence" value="ECO:0007669"/>
    <property type="project" value="InterPro"/>
</dbReference>
<evidence type="ECO:0000313" key="8">
    <source>
        <dbReference type="EMBL" id="ADM27889.1"/>
    </source>
</evidence>
<gene>
    <name evidence="8" type="ordered locus">Igag_1076</name>
</gene>
<dbReference type="STRING" id="583356.Igag_1076"/>
<protein>
    <recommendedName>
        <fullName evidence="3">non-reducing end alpha-L-arabinofuranosidase</fullName>
        <ecNumber evidence="3">3.2.1.55</ecNumber>
    </recommendedName>
</protein>
<dbReference type="PANTHER" id="PTHR43576:SF3">
    <property type="entry name" value="ALPHA-L-ARABINOFURANOSIDASE C"/>
    <property type="match status" value="1"/>
</dbReference>
<evidence type="ECO:0000313" key="9">
    <source>
        <dbReference type="Proteomes" id="UP000001304"/>
    </source>
</evidence>
<dbReference type="HOGENOM" id="CLU_017810_2_0_2"/>
<dbReference type="Proteomes" id="UP000001304">
    <property type="component" value="Chromosome"/>
</dbReference>
<dbReference type="GO" id="GO:0000272">
    <property type="term" value="P:polysaccharide catabolic process"/>
    <property type="evidence" value="ECO:0007669"/>
    <property type="project" value="TreeGrafter"/>
</dbReference>
<evidence type="ECO:0000259" key="7">
    <source>
        <dbReference type="SMART" id="SM00813"/>
    </source>
</evidence>
<dbReference type="GO" id="GO:0046556">
    <property type="term" value="F:alpha-L-arabinofuranosidase activity"/>
    <property type="evidence" value="ECO:0007669"/>
    <property type="project" value="UniProtKB-EC"/>
</dbReference>
<dbReference type="Pfam" id="PF06964">
    <property type="entry name" value="Alpha-L-AF_C"/>
    <property type="match status" value="1"/>
</dbReference>
<comment type="catalytic activity">
    <reaction evidence="1">
        <text>Hydrolysis of terminal non-reducing alpha-L-arabinofuranoside residues in alpha-L-arabinosides.</text>
        <dbReference type="EC" id="3.2.1.55"/>
    </reaction>
</comment>
<evidence type="ECO:0000256" key="4">
    <source>
        <dbReference type="ARBA" id="ARBA00022801"/>
    </source>
</evidence>
<dbReference type="EMBL" id="CP002098">
    <property type="protein sequence ID" value="ADM27889.1"/>
    <property type="molecule type" value="Genomic_DNA"/>
</dbReference>
<dbReference type="KEGG" id="iag:Igag_1076"/>
<dbReference type="SMART" id="SM00813">
    <property type="entry name" value="Alpha-L-AF_C"/>
    <property type="match status" value="1"/>
</dbReference>
<proteinExistence type="inferred from homology"/>
<dbReference type="InterPro" id="IPR017853">
    <property type="entry name" value="GH"/>
</dbReference>
<organism evidence="8 9">
    <name type="scientific">Ignisphaera aggregans (strain DSM 17230 / JCM 13409 / AQ1.S1)</name>
    <dbReference type="NCBI Taxonomy" id="583356"/>
    <lineage>
        <taxon>Archaea</taxon>
        <taxon>Thermoproteota</taxon>
        <taxon>Thermoprotei</taxon>
        <taxon>Desulfurococcales</taxon>
        <taxon>Desulfurococcaceae</taxon>
        <taxon>Ignisphaera</taxon>
    </lineage>
</organism>
<evidence type="ECO:0000256" key="3">
    <source>
        <dbReference type="ARBA" id="ARBA00012670"/>
    </source>
</evidence>